<dbReference type="InterPro" id="IPR002942">
    <property type="entry name" value="S4_RNA-bd"/>
</dbReference>
<dbReference type="GO" id="GO:0003723">
    <property type="term" value="F:RNA binding"/>
    <property type="evidence" value="ECO:0007669"/>
    <property type="project" value="UniProtKB-KW"/>
</dbReference>
<dbReference type="PROSITE" id="PS50889">
    <property type="entry name" value="S4"/>
    <property type="match status" value="1"/>
</dbReference>
<dbReference type="CDD" id="cd00165">
    <property type="entry name" value="S4"/>
    <property type="match status" value="1"/>
</dbReference>
<reference evidence="3 4" key="1">
    <citation type="submission" date="2018-07" db="EMBL/GenBank/DDBJ databases">
        <title>a novel species of Sphingomonas isolated from the rhizosphere soil of Araceae plant.</title>
        <authorList>
            <person name="Zhiyong W."/>
            <person name="Qinglan Z."/>
            <person name="Zhiwei F."/>
            <person name="Ding X."/>
            <person name="Gejiao W."/>
            <person name="Shixue Z."/>
        </authorList>
    </citation>
    <scope>NUCLEOTIDE SEQUENCE [LARGE SCALE GENOMIC DNA]</scope>
    <source>
        <strain evidence="3 4">WZY 27</strain>
    </source>
</reference>
<evidence type="ECO:0000313" key="4">
    <source>
        <dbReference type="Proteomes" id="UP000253918"/>
    </source>
</evidence>
<evidence type="ECO:0000313" key="3">
    <source>
        <dbReference type="EMBL" id="RDE05024.1"/>
    </source>
</evidence>
<dbReference type="AlphaFoldDB" id="A0A369VRM0"/>
<dbReference type="OrthoDB" id="9797176at2"/>
<evidence type="ECO:0000259" key="2">
    <source>
        <dbReference type="SMART" id="SM00363"/>
    </source>
</evidence>
<proteinExistence type="predicted"/>
<dbReference type="Gene3D" id="3.10.290.10">
    <property type="entry name" value="RNA-binding S4 domain"/>
    <property type="match status" value="1"/>
</dbReference>
<feature type="domain" description="RNA-binding S4" evidence="2">
    <location>
        <begin position="1"/>
        <end position="64"/>
    </location>
</feature>
<dbReference type="InterPro" id="IPR036986">
    <property type="entry name" value="S4_RNA-bd_sf"/>
</dbReference>
<protein>
    <submittedName>
        <fullName evidence="3">RNA-binding S4 domain-containing protein</fullName>
    </submittedName>
</protein>
<dbReference type="Proteomes" id="UP000253918">
    <property type="component" value="Unassembled WGS sequence"/>
</dbReference>
<dbReference type="SMART" id="SM00363">
    <property type="entry name" value="S4"/>
    <property type="match status" value="1"/>
</dbReference>
<sequence length="93" mass="10313">MRLDRFLWFARLVKTRSLAQLLAEEGHLRIDGRPIDRAHCPVRVGNVLSFPLAGQVRALRVEALPPRRGPAPEARACYTDLLADNGSQAEPGD</sequence>
<organism evidence="3 4">
    <name type="scientific">Sphingomonas aracearum</name>
    <dbReference type="NCBI Taxonomy" id="2283317"/>
    <lineage>
        <taxon>Bacteria</taxon>
        <taxon>Pseudomonadati</taxon>
        <taxon>Pseudomonadota</taxon>
        <taxon>Alphaproteobacteria</taxon>
        <taxon>Sphingomonadales</taxon>
        <taxon>Sphingomonadaceae</taxon>
        <taxon>Sphingomonas</taxon>
    </lineage>
</organism>
<dbReference type="EMBL" id="QQNB01000003">
    <property type="protein sequence ID" value="RDE05024.1"/>
    <property type="molecule type" value="Genomic_DNA"/>
</dbReference>
<evidence type="ECO:0000256" key="1">
    <source>
        <dbReference type="PROSITE-ProRule" id="PRU00182"/>
    </source>
</evidence>
<gene>
    <name evidence="3" type="ORF">DVW87_14085</name>
</gene>
<accession>A0A369VRM0</accession>
<name>A0A369VRM0_9SPHN</name>
<keyword evidence="4" id="KW-1185">Reference proteome</keyword>
<dbReference type="SUPFAM" id="SSF55174">
    <property type="entry name" value="Alpha-L RNA-binding motif"/>
    <property type="match status" value="1"/>
</dbReference>
<keyword evidence="1" id="KW-0694">RNA-binding</keyword>
<dbReference type="Pfam" id="PF01479">
    <property type="entry name" value="S4"/>
    <property type="match status" value="1"/>
</dbReference>
<comment type="caution">
    <text evidence="3">The sequence shown here is derived from an EMBL/GenBank/DDBJ whole genome shotgun (WGS) entry which is preliminary data.</text>
</comment>